<accession>A0A087T4U4</accession>
<feature type="compositionally biased region" description="Low complexity" evidence="3">
    <location>
        <begin position="851"/>
        <end position="887"/>
    </location>
</feature>
<feature type="compositionally biased region" description="Low complexity" evidence="3">
    <location>
        <begin position="982"/>
        <end position="1011"/>
    </location>
</feature>
<dbReference type="Pfam" id="PF12938">
    <property type="entry name" value="M_domain"/>
    <property type="match status" value="1"/>
</dbReference>
<keyword evidence="1 2" id="KW-0694">RNA-binding</keyword>
<evidence type="ECO:0000259" key="4">
    <source>
        <dbReference type="PROSITE" id="PS50102"/>
    </source>
</evidence>
<keyword evidence="6" id="KW-1185">Reference proteome</keyword>
<dbReference type="PANTHER" id="PTHR13020:SF25">
    <property type="entry name" value="PROTEIN GAWKY"/>
    <property type="match status" value="1"/>
</dbReference>
<feature type="region of interest" description="Disordered" evidence="3">
    <location>
        <begin position="77"/>
        <end position="99"/>
    </location>
</feature>
<feature type="compositionally biased region" description="Low complexity" evidence="3">
    <location>
        <begin position="817"/>
        <end position="835"/>
    </location>
</feature>
<sequence>MPLVKQHNTWAQAAGKGLNSVGNGPTNPSNTDMESDQDNSGGSASKVMRMEENVNESQIAAAFSEGWGQRGINQETAWDVPSSPHLSPKEGSTWTSSTSTGTEIWENNIRHHIKNSSVKAPAQIREPWGHTPSTHIGGTWGEEEDTTNLWTGVPQASGATWGSESNTSVWGTNLVEGKNWSSQNNSMAPSMNPNWGSEPPALQIGLPHLPLANENKSIEETATDNGPPWGDPSHKSNRTFGNWSPVSSGNKKMPPSGWEETAPPPTTCQSGPNYDDGTAVWGNPVHQAKVSHWKEMPPAKQMPDCILPPGNLCQSGNPCAPHAGPGMIRLPQAGANMNQNDNSCLKNQSLNRRMSWSVVTPRTDPSGRRFWVHLDANGHPIQDKSVPGTANTPNSAFGNWGEPVNPVGNFWGAKSKSNICSWADGQVDTSSWGGPMKQGGKPLSKDLIWASKQFRILMEMNFKKDDIENALRRSNMNLEDALLELNAMSSSKEGSMIDIDGLTAMNLNQTRVPHGNVTDDINFAEHSIDNSLPPGNIYGGNDFPGMSMFSTYVAQNCKNQNAVGNSIAPNVLGSAGTNNQVLNFNLNNGINNLSPAMMRKILQQTQTFNPSCLPQNTGRMAQQNFPSTAQLRHLVQQIQMAVQAGHLNPTILNQPLAPQTLQLLYQLLQQIRYLHQLQQQQMYLTQHGSKPDSPPLQLSVQITQAKQHIVNLQNQIAAQQAIFLKQQVQLPVQHPSLQTPQPSTFDVVKTNLDSINGLHSEFRDLSVKDQASQGHSRLNQWKLPSFDKEDNSSNESNRDSGNSASEFSRAPGSITKSSSANSLSSTTASHSSSNLQPLNENTWPEMPRPQNDNWSEPNEPSSSSQGNNDSIGSSNGNNSDGNSNKHNSASDNKDSPATSSNPSTSSSSQSYNLNDLVPEFEPGKPWKGTSRIKNFEDDPHVTPGSIAKSPLSLNSIKDSELFTWNTKQNVSNLTTSCLTSSTWTFSPPPSAQNSGSSSGKSGNSRSWGNRSSEQERVPWKGPSPMPKTSRPPPGLSGQNKQISSNWMSGESGPQGWSNSGWEKQSSSNFLVLKNLTPQIDGSTLKTLCLQHGPLQLFHLLLNHGIALVRYSTREETEKARSALNNCVLSNTTILVDIPTEMEVKQYLQLASGQMNSNVSWPSSNGNNESTFSSGSSFPISGTTSTTGNGNTSTKIGTNNWNSTSLNLQSSNLWSFSGSGSSLWAMQSSSSEHDQCIPSSLNSFLPGDLLGGGESI</sequence>
<dbReference type="AlphaFoldDB" id="A0A087T4U4"/>
<dbReference type="OrthoDB" id="5919166at2759"/>
<organism evidence="5 6">
    <name type="scientific">Stegodyphus mimosarum</name>
    <name type="common">African social velvet spider</name>
    <dbReference type="NCBI Taxonomy" id="407821"/>
    <lineage>
        <taxon>Eukaryota</taxon>
        <taxon>Metazoa</taxon>
        <taxon>Ecdysozoa</taxon>
        <taxon>Arthropoda</taxon>
        <taxon>Chelicerata</taxon>
        <taxon>Arachnida</taxon>
        <taxon>Araneae</taxon>
        <taxon>Araneomorphae</taxon>
        <taxon>Entelegynae</taxon>
        <taxon>Eresoidea</taxon>
        <taxon>Eresidae</taxon>
        <taxon>Stegodyphus</taxon>
    </lineage>
</organism>
<dbReference type="InterPro" id="IPR000504">
    <property type="entry name" value="RRM_dom"/>
</dbReference>
<evidence type="ECO:0000313" key="6">
    <source>
        <dbReference type="Proteomes" id="UP000054359"/>
    </source>
</evidence>
<dbReference type="EMBL" id="KK113398">
    <property type="protein sequence ID" value="KFM60133.1"/>
    <property type="molecule type" value="Genomic_DNA"/>
</dbReference>
<evidence type="ECO:0000256" key="2">
    <source>
        <dbReference type="PROSITE-ProRule" id="PRU00176"/>
    </source>
</evidence>
<evidence type="ECO:0000256" key="1">
    <source>
        <dbReference type="ARBA" id="ARBA00022884"/>
    </source>
</evidence>
<name>A0A087T4U4_STEMI</name>
<dbReference type="GO" id="GO:0035278">
    <property type="term" value="P:miRNA-mediated gene silencing by inhibition of translation"/>
    <property type="evidence" value="ECO:0007669"/>
    <property type="project" value="InterPro"/>
</dbReference>
<feature type="compositionally biased region" description="Polar residues" evidence="3">
    <location>
        <begin position="20"/>
        <end position="43"/>
    </location>
</feature>
<proteinExistence type="predicted"/>
<dbReference type="STRING" id="407821.A0A087T4U4"/>
<feature type="region of interest" description="Disordered" evidence="3">
    <location>
        <begin position="769"/>
        <end position="952"/>
    </location>
</feature>
<feature type="region of interest" description="Disordered" evidence="3">
    <location>
        <begin position="131"/>
        <end position="167"/>
    </location>
</feature>
<evidence type="ECO:0000313" key="5">
    <source>
        <dbReference type="EMBL" id="KFM60133.1"/>
    </source>
</evidence>
<feature type="compositionally biased region" description="Polar residues" evidence="3">
    <location>
        <begin position="1036"/>
        <end position="1048"/>
    </location>
</feature>
<evidence type="ECO:0000256" key="3">
    <source>
        <dbReference type="SAM" id="MobiDB-lite"/>
    </source>
</evidence>
<reference evidence="5 6" key="1">
    <citation type="submission" date="2013-11" db="EMBL/GenBank/DDBJ databases">
        <title>Genome sequencing of Stegodyphus mimosarum.</title>
        <authorList>
            <person name="Bechsgaard J."/>
        </authorList>
    </citation>
    <scope>NUCLEOTIDE SEQUENCE [LARGE SCALE GENOMIC DNA]</scope>
</reference>
<dbReference type="InterPro" id="IPR012677">
    <property type="entry name" value="Nucleotide-bd_a/b_plait_sf"/>
</dbReference>
<dbReference type="SUPFAM" id="SSF54928">
    <property type="entry name" value="RNA-binding domain, RBD"/>
    <property type="match status" value="1"/>
</dbReference>
<dbReference type="InterPro" id="IPR041971">
    <property type="entry name" value="Gawky_UBA"/>
</dbReference>
<dbReference type="PROSITE" id="PS50102">
    <property type="entry name" value="RRM"/>
    <property type="match status" value="1"/>
</dbReference>
<feature type="compositionally biased region" description="Polar residues" evidence="3">
    <location>
        <begin position="157"/>
        <end position="167"/>
    </location>
</feature>
<dbReference type="InterPro" id="IPR033503">
    <property type="entry name" value="GW182_RRM"/>
</dbReference>
<feature type="compositionally biased region" description="Low complexity" evidence="3">
    <location>
        <begin position="1162"/>
        <end position="1197"/>
    </location>
</feature>
<dbReference type="GO" id="GO:0060213">
    <property type="term" value="P:positive regulation of nuclear-transcribed mRNA poly(A) tail shortening"/>
    <property type="evidence" value="ECO:0007669"/>
    <property type="project" value="TreeGrafter"/>
</dbReference>
<dbReference type="GO" id="GO:0005654">
    <property type="term" value="C:nucleoplasm"/>
    <property type="evidence" value="ECO:0007669"/>
    <property type="project" value="TreeGrafter"/>
</dbReference>
<feature type="compositionally biased region" description="Polar residues" evidence="3">
    <location>
        <begin position="769"/>
        <end position="779"/>
    </location>
</feature>
<feature type="region of interest" description="Disordered" evidence="3">
    <location>
        <begin position="1"/>
        <end position="50"/>
    </location>
</feature>
<feature type="compositionally biased region" description="Pro residues" evidence="3">
    <location>
        <begin position="1021"/>
        <end position="1034"/>
    </location>
</feature>
<feature type="region of interest" description="Disordered" evidence="3">
    <location>
        <begin position="1161"/>
        <end position="1197"/>
    </location>
</feature>
<dbReference type="Pfam" id="PF00076">
    <property type="entry name" value="RRM_1"/>
    <property type="match status" value="1"/>
</dbReference>
<dbReference type="CDD" id="cd14284">
    <property type="entry name" value="UBA_GAWKY"/>
    <property type="match status" value="1"/>
</dbReference>
<feature type="region of interest" description="Disordered" evidence="3">
    <location>
        <begin position="239"/>
        <end position="263"/>
    </location>
</feature>
<dbReference type="GO" id="GO:0000932">
    <property type="term" value="C:P-body"/>
    <property type="evidence" value="ECO:0007669"/>
    <property type="project" value="TreeGrafter"/>
</dbReference>
<dbReference type="InterPro" id="IPR026805">
    <property type="entry name" value="GW182_M_dom"/>
</dbReference>
<protein>
    <submittedName>
        <fullName evidence="5">Protein Gawky</fullName>
    </submittedName>
</protein>
<feature type="compositionally biased region" description="Low complexity" evidence="3">
    <location>
        <begin position="793"/>
        <end position="803"/>
    </location>
</feature>
<dbReference type="OMA" id="TGHWNAP"/>
<feature type="compositionally biased region" description="Polar residues" evidence="3">
    <location>
        <begin position="1"/>
        <end position="11"/>
    </location>
</feature>
<dbReference type="InterPro" id="IPR035979">
    <property type="entry name" value="RBD_domain_sf"/>
</dbReference>
<dbReference type="SMART" id="SM00360">
    <property type="entry name" value="RRM"/>
    <property type="match status" value="1"/>
</dbReference>
<feature type="compositionally biased region" description="Polar residues" evidence="3">
    <location>
        <begin position="239"/>
        <end position="250"/>
    </location>
</feature>
<dbReference type="CDD" id="cd12435">
    <property type="entry name" value="RRM_GW182_like"/>
    <property type="match status" value="1"/>
</dbReference>
<feature type="non-terminal residue" evidence="5">
    <location>
        <position position="1255"/>
    </location>
</feature>
<dbReference type="GO" id="GO:0003723">
    <property type="term" value="F:RNA binding"/>
    <property type="evidence" value="ECO:0007669"/>
    <property type="project" value="UniProtKB-UniRule"/>
</dbReference>
<dbReference type="Proteomes" id="UP000054359">
    <property type="component" value="Unassembled WGS sequence"/>
</dbReference>
<feature type="compositionally biased region" description="Low complexity" evidence="3">
    <location>
        <begin position="895"/>
        <end position="910"/>
    </location>
</feature>
<gene>
    <name evidence="5" type="ORF">X975_14722</name>
</gene>
<feature type="domain" description="RRM" evidence="4">
    <location>
        <begin position="1068"/>
        <end position="1140"/>
    </location>
</feature>
<dbReference type="InterPro" id="IPR052068">
    <property type="entry name" value="GW182_domain"/>
</dbReference>
<dbReference type="PANTHER" id="PTHR13020">
    <property type="entry name" value="TRINUCLEOTIDE REPEAT-CONTAINING GENE 6"/>
    <property type="match status" value="1"/>
</dbReference>
<dbReference type="Gene3D" id="3.30.70.330">
    <property type="match status" value="1"/>
</dbReference>
<feature type="region of interest" description="Disordered" evidence="3">
    <location>
        <begin position="982"/>
        <end position="1061"/>
    </location>
</feature>